<dbReference type="InterPro" id="IPR000914">
    <property type="entry name" value="SBP_5_dom"/>
</dbReference>
<dbReference type="CDD" id="cd08509">
    <property type="entry name" value="PBP2_TmCBP_oligosaccharides_like"/>
    <property type="match status" value="1"/>
</dbReference>
<dbReference type="PIRSF" id="PIRSF002741">
    <property type="entry name" value="MppA"/>
    <property type="match status" value="1"/>
</dbReference>
<protein>
    <submittedName>
        <fullName evidence="2">Extracellular solute-binding protein, family 5</fullName>
    </submittedName>
</protein>
<dbReference type="eggNOG" id="COG0747">
    <property type="taxonomic scope" value="Bacteria"/>
</dbReference>
<dbReference type="GO" id="GO:0015833">
    <property type="term" value="P:peptide transport"/>
    <property type="evidence" value="ECO:0007669"/>
    <property type="project" value="TreeGrafter"/>
</dbReference>
<dbReference type="STRING" id="390874.Tpet_1545"/>
<dbReference type="PANTHER" id="PTHR30290">
    <property type="entry name" value="PERIPLASMIC BINDING COMPONENT OF ABC TRANSPORTER"/>
    <property type="match status" value="1"/>
</dbReference>
<name>A5IMY0_THEP1</name>
<dbReference type="Proteomes" id="UP000006558">
    <property type="component" value="Chromosome"/>
</dbReference>
<dbReference type="FunFam" id="3.90.76.10:FF:000017">
    <property type="entry name" value="Oligopeptide ABC transporter, periplasmic oligopeptide-binding protein"/>
    <property type="match status" value="1"/>
</dbReference>
<evidence type="ECO:0000313" key="3">
    <source>
        <dbReference type="Proteomes" id="UP000006558"/>
    </source>
</evidence>
<dbReference type="Gene3D" id="3.40.190.10">
    <property type="entry name" value="Periplasmic binding protein-like II"/>
    <property type="match status" value="1"/>
</dbReference>
<dbReference type="GO" id="GO:1904680">
    <property type="term" value="F:peptide transmembrane transporter activity"/>
    <property type="evidence" value="ECO:0007669"/>
    <property type="project" value="TreeGrafter"/>
</dbReference>
<dbReference type="Pfam" id="PF00496">
    <property type="entry name" value="SBP_bac_5"/>
    <property type="match status" value="1"/>
</dbReference>
<dbReference type="GO" id="GO:0042597">
    <property type="term" value="C:periplasmic space"/>
    <property type="evidence" value="ECO:0007669"/>
    <property type="project" value="UniProtKB-ARBA"/>
</dbReference>
<evidence type="ECO:0000313" key="2">
    <source>
        <dbReference type="EMBL" id="ABQ47553.1"/>
    </source>
</evidence>
<dbReference type="HOGENOM" id="CLU_017028_8_3_0"/>
<feature type="domain" description="Solute-binding protein family 5" evidence="1">
    <location>
        <begin position="70"/>
        <end position="441"/>
    </location>
</feature>
<dbReference type="GO" id="GO:0043190">
    <property type="term" value="C:ATP-binding cassette (ABC) transporter complex"/>
    <property type="evidence" value="ECO:0007669"/>
    <property type="project" value="InterPro"/>
</dbReference>
<dbReference type="InterPro" id="IPR030678">
    <property type="entry name" value="Peptide/Ni-bd"/>
</dbReference>
<dbReference type="AlphaFoldDB" id="A5IMY0"/>
<dbReference type="InterPro" id="IPR039424">
    <property type="entry name" value="SBP_5"/>
</dbReference>
<reference evidence="2 3" key="2">
    <citation type="journal article" date="2009" name="Proc. Natl. Acad. Sci. U.S.A.">
        <title>On the chimeric nature, thermophilic origin, and phylogenetic placement of the Thermotogales.</title>
        <authorList>
            <person name="Zhaxybayeva O."/>
            <person name="Swithers K.S."/>
            <person name="Lapierre P."/>
            <person name="Fournier G.P."/>
            <person name="Bickhart D.M."/>
            <person name="DeBoy R.T."/>
            <person name="Nelson K.E."/>
            <person name="Nesbo C.L."/>
            <person name="Doolittle W.F."/>
            <person name="Gogarten J.P."/>
            <person name="Noll K.M."/>
        </authorList>
    </citation>
    <scope>NUCLEOTIDE SEQUENCE [LARGE SCALE GENOMIC DNA]</scope>
    <source>
        <strain evidence="3">ATCC BAA-488 / DSM 13995 / JCM 10881 / RKU-1</strain>
    </source>
</reference>
<dbReference type="PANTHER" id="PTHR30290:SF82">
    <property type="entry name" value="ABC-TYPE DIPEPTIDE_OLIGOPEPTIDE TRANSPORT SYSTEM, PERIPLASMIC COMPONENT"/>
    <property type="match status" value="1"/>
</dbReference>
<sequence>MKRFLVVLVLVLALVSVFGRTFERNKTLYWGGALWSPPSNWNPFTPWNAVAGTIGLVYEPLFLYDPLNDKFEPWLAEKGEWVSNNEYVLTLRKGLRWQDGVPLTADDVVFTFEIAKKYTGISYSPVWNWLDRIERIDERTLKFVFSDPRYQEWKQMLINTPIVPKHIWENKTEEEVLQAANENPVGSGPYYVESWADDRCVFKKNENWWGIRELGYDPKPERIVELRVLSNNVAVGMLMKGELDWSNFFLPGVPVLKKAYGIVTWYENAPYMLPANTAGIYINVNKYPLSIPEFRRAMAYAINPEKIVTRAYENMVTAANPAGILPLPGYMKYYPKEVVDKYGFKYDPEMAKKILDELGFKDVNKDGFREDPNGKPFKLTIECPYGWTDWMVSIQSIAEDLVKVGINVEPKYPDYSKYADDLYGGKFDLILNNFTTGVSATIWSYFNGVFYPDAVESEYSYSGNFGKYANPEVETLLDELNRSNDDAKIKEVVAKLSEILLKDLPFIPLWYNGAWFQASEAVWTNWPTEKNPYAVPIGWNGWWQFTGIKTLFGIEAK</sequence>
<dbReference type="FunFam" id="3.10.105.10:FF:000017">
    <property type="entry name" value="Oligopeptide ABC transporter, periplasmic oligopeptide-binding protein"/>
    <property type="match status" value="1"/>
</dbReference>
<evidence type="ECO:0000259" key="1">
    <source>
        <dbReference type="Pfam" id="PF00496"/>
    </source>
</evidence>
<dbReference type="KEGG" id="tpt:Tpet_1545"/>
<gene>
    <name evidence="2" type="ordered locus">Tpet_1545</name>
</gene>
<organism evidence="2 3">
    <name type="scientific">Thermotoga petrophila (strain ATCC BAA-488 / DSM 13995 / JCM 10881 / RKU-1)</name>
    <dbReference type="NCBI Taxonomy" id="390874"/>
    <lineage>
        <taxon>Bacteria</taxon>
        <taxon>Thermotogati</taxon>
        <taxon>Thermotogota</taxon>
        <taxon>Thermotogae</taxon>
        <taxon>Thermotogales</taxon>
        <taxon>Thermotogaceae</taxon>
        <taxon>Thermotoga</taxon>
    </lineage>
</organism>
<dbReference type="EMBL" id="CP000702">
    <property type="protein sequence ID" value="ABQ47553.1"/>
    <property type="molecule type" value="Genomic_DNA"/>
</dbReference>
<dbReference type="Gene3D" id="3.90.76.10">
    <property type="entry name" value="Dipeptide-binding Protein, Domain 1"/>
    <property type="match status" value="1"/>
</dbReference>
<dbReference type="RefSeq" id="WP_011943969.1">
    <property type="nucleotide sequence ID" value="NC_009486.1"/>
</dbReference>
<accession>A5IMY0</accession>
<proteinExistence type="predicted"/>
<dbReference type="Gene3D" id="3.10.105.10">
    <property type="entry name" value="Dipeptide-binding Protein, Domain 3"/>
    <property type="match status" value="1"/>
</dbReference>
<reference evidence="3" key="1">
    <citation type="submission" date="2007-05" db="EMBL/GenBank/DDBJ databases">
        <title>Complete sequence of Thermotoga petrophila RKU-1.</title>
        <authorList>
            <consortium name="US DOE Joint Genome Institute"/>
            <person name="Copeland A."/>
            <person name="Lucas S."/>
            <person name="Lapidus A."/>
            <person name="Barry K."/>
            <person name="Glavina del Rio T."/>
            <person name="Dalin E."/>
            <person name="Tice H."/>
            <person name="Pitluck S."/>
            <person name="Sims D."/>
            <person name="Brettin T."/>
            <person name="Bruce D."/>
            <person name="Detter J.C."/>
            <person name="Han C."/>
            <person name="Tapia R."/>
            <person name="Schmutz J."/>
            <person name="Larimer F."/>
            <person name="Land M."/>
            <person name="Hauser L."/>
            <person name="Kyrpides N."/>
            <person name="Mikhailova N."/>
            <person name="Nelson K."/>
            <person name="Gogarten J.P."/>
            <person name="Noll K."/>
            <person name="Richardson P."/>
        </authorList>
    </citation>
    <scope>NUCLEOTIDE SEQUENCE [LARGE SCALE GENOMIC DNA]</scope>
    <source>
        <strain evidence="3">ATCC BAA-488 / DSM 13995 / JCM 10881 / RKU-1</strain>
    </source>
</reference>
<dbReference type="SUPFAM" id="SSF53850">
    <property type="entry name" value="Periplasmic binding protein-like II"/>
    <property type="match status" value="1"/>
</dbReference>